<evidence type="ECO:0000313" key="2">
    <source>
        <dbReference type="EMBL" id="KAJ3253183.1"/>
    </source>
</evidence>
<reference evidence="2" key="1">
    <citation type="submission" date="2020-05" db="EMBL/GenBank/DDBJ databases">
        <title>Phylogenomic resolution of chytrid fungi.</title>
        <authorList>
            <person name="Stajich J.E."/>
            <person name="Amses K."/>
            <person name="Simmons R."/>
            <person name="Seto K."/>
            <person name="Myers J."/>
            <person name="Bonds A."/>
            <person name="Quandt C.A."/>
            <person name="Barry K."/>
            <person name="Liu P."/>
            <person name="Grigoriev I."/>
            <person name="Longcore J.E."/>
            <person name="James T.Y."/>
        </authorList>
    </citation>
    <scope>NUCLEOTIDE SEQUENCE</scope>
    <source>
        <strain evidence="2">PLAUS21</strain>
    </source>
</reference>
<feature type="transmembrane region" description="Helical" evidence="1">
    <location>
        <begin position="171"/>
        <end position="197"/>
    </location>
</feature>
<evidence type="ECO:0008006" key="4">
    <source>
        <dbReference type="Google" id="ProtNLM"/>
    </source>
</evidence>
<sequence length="315" mass="35891">MSSSTSRPNYSQDARGLVYGVGFTIMQLSAICSIYIIVRIVSRWVRLGKRPITLRFPFYIAITDLMLYVSLMTDQLHDVIFSRNWDEPMCKITATAVSISGFSNMMLVCSVTFITFSTIVLGKHIDLGAGDWKLLSTVAIFAILMGFVTIPSAGSSWYWCYEEMFANNKTIQILVILVEVTLFLLTFFFAVKVWIVLMNAQNAVRELESGSTNRESISVFDKYTVSTTAKPQRNYKRERLLEVAARKIMTFVLNYFIQWSGTTPYILMSVFDIYQDWMIVLCTIGMNCGGILNMIGFIRNEGWVDHEDSTKMVSF</sequence>
<gene>
    <name evidence="2" type="ORF">HK103_000824</name>
</gene>
<feature type="transmembrane region" description="Helical" evidence="1">
    <location>
        <begin position="134"/>
        <end position="159"/>
    </location>
</feature>
<protein>
    <recommendedName>
        <fullName evidence="4">G-protein coupled receptors family 1 profile domain-containing protein</fullName>
    </recommendedName>
</protein>
<organism evidence="2 3">
    <name type="scientific">Boothiomyces macroporosus</name>
    <dbReference type="NCBI Taxonomy" id="261099"/>
    <lineage>
        <taxon>Eukaryota</taxon>
        <taxon>Fungi</taxon>
        <taxon>Fungi incertae sedis</taxon>
        <taxon>Chytridiomycota</taxon>
        <taxon>Chytridiomycota incertae sedis</taxon>
        <taxon>Chytridiomycetes</taxon>
        <taxon>Rhizophydiales</taxon>
        <taxon>Terramycetaceae</taxon>
        <taxon>Boothiomyces</taxon>
    </lineage>
</organism>
<feature type="transmembrane region" description="Helical" evidence="1">
    <location>
        <begin position="16"/>
        <end position="40"/>
    </location>
</feature>
<keyword evidence="3" id="KW-1185">Reference proteome</keyword>
<evidence type="ECO:0000313" key="3">
    <source>
        <dbReference type="Proteomes" id="UP001210925"/>
    </source>
</evidence>
<keyword evidence="1" id="KW-0812">Transmembrane</keyword>
<keyword evidence="1" id="KW-0472">Membrane</keyword>
<comment type="caution">
    <text evidence="2">The sequence shown here is derived from an EMBL/GenBank/DDBJ whole genome shotgun (WGS) entry which is preliminary data.</text>
</comment>
<keyword evidence="1" id="KW-1133">Transmembrane helix</keyword>
<dbReference type="Proteomes" id="UP001210925">
    <property type="component" value="Unassembled WGS sequence"/>
</dbReference>
<accession>A0AAD5UBJ8</accession>
<proteinExistence type="predicted"/>
<feature type="transmembrane region" description="Helical" evidence="1">
    <location>
        <begin position="277"/>
        <end position="298"/>
    </location>
</feature>
<dbReference type="Gene3D" id="1.20.1070.10">
    <property type="entry name" value="Rhodopsin 7-helix transmembrane proteins"/>
    <property type="match status" value="1"/>
</dbReference>
<dbReference type="EMBL" id="JADGKB010000117">
    <property type="protein sequence ID" value="KAJ3253183.1"/>
    <property type="molecule type" value="Genomic_DNA"/>
</dbReference>
<dbReference type="AlphaFoldDB" id="A0AAD5UBJ8"/>
<evidence type="ECO:0000256" key="1">
    <source>
        <dbReference type="SAM" id="Phobius"/>
    </source>
</evidence>
<name>A0AAD5UBJ8_9FUNG</name>
<feature type="transmembrane region" description="Helical" evidence="1">
    <location>
        <begin position="52"/>
        <end position="72"/>
    </location>
</feature>
<feature type="transmembrane region" description="Helical" evidence="1">
    <location>
        <begin position="92"/>
        <end position="122"/>
    </location>
</feature>